<dbReference type="PANTHER" id="PTHR30483">
    <property type="entry name" value="LEUCINE-SPECIFIC-BINDING PROTEIN"/>
    <property type="match status" value="1"/>
</dbReference>
<evidence type="ECO:0000256" key="3">
    <source>
        <dbReference type="ARBA" id="ARBA00022729"/>
    </source>
</evidence>
<dbReference type="CDD" id="cd20013">
    <property type="entry name" value="PBP1_RPA0985_benzoate-like"/>
    <property type="match status" value="1"/>
</dbReference>
<organism evidence="5 6">
    <name type="scientific">Ralstonia insidiosa</name>
    <dbReference type="NCBI Taxonomy" id="190721"/>
    <lineage>
        <taxon>Bacteria</taxon>
        <taxon>Pseudomonadati</taxon>
        <taxon>Pseudomonadota</taxon>
        <taxon>Betaproteobacteria</taxon>
        <taxon>Burkholderiales</taxon>
        <taxon>Burkholderiaceae</taxon>
        <taxon>Ralstonia</taxon>
    </lineage>
</organism>
<evidence type="ECO:0000256" key="4">
    <source>
        <dbReference type="ARBA" id="ARBA00022970"/>
    </source>
</evidence>
<dbReference type="InterPro" id="IPR051010">
    <property type="entry name" value="BCAA_transport"/>
</dbReference>
<dbReference type="InterPro" id="IPR000709">
    <property type="entry name" value="Leu_Ile_Val-bd"/>
</dbReference>
<keyword evidence="4" id="KW-0029">Amino-acid transport</keyword>
<dbReference type="InterPro" id="IPR028081">
    <property type="entry name" value="Leu-bd"/>
</dbReference>
<comment type="similarity">
    <text evidence="1">Belongs to the leucine-binding protein family.</text>
</comment>
<evidence type="ECO:0000313" key="6">
    <source>
        <dbReference type="Proteomes" id="UP000078572"/>
    </source>
</evidence>
<gene>
    <name evidence="5" type="ORF">A9Y76_04125</name>
</gene>
<dbReference type="GO" id="GO:0006865">
    <property type="term" value="P:amino acid transport"/>
    <property type="evidence" value="ECO:0007669"/>
    <property type="project" value="UniProtKB-KW"/>
</dbReference>
<dbReference type="EMBL" id="CP016022">
    <property type="protein sequence ID" value="ANJ71709.1"/>
    <property type="molecule type" value="Genomic_DNA"/>
</dbReference>
<dbReference type="PANTHER" id="PTHR30483:SF6">
    <property type="entry name" value="PERIPLASMIC BINDING PROTEIN OF ABC TRANSPORTER FOR NATURAL AMINO ACIDS"/>
    <property type="match status" value="1"/>
</dbReference>
<dbReference type="RefSeq" id="WP_064802216.1">
    <property type="nucleotide sequence ID" value="NZ_CP016022.1"/>
</dbReference>
<protein>
    <submittedName>
        <fullName evidence="5">ABC transporter substrate-binding protein</fullName>
    </submittedName>
</protein>
<proteinExistence type="inferred from homology"/>
<accession>A0A191ZUD5</accession>
<evidence type="ECO:0000256" key="2">
    <source>
        <dbReference type="ARBA" id="ARBA00022448"/>
    </source>
</evidence>
<dbReference type="Gene3D" id="3.40.50.2300">
    <property type="match status" value="2"/>
</dbReference>
<dbReference type="Proteomes" id="UP000078572">
    <property type="component" value="Chromosome 1"/>
</dbReference>
<name>A0A191ZUD5_9RALS</name>
<keyword evidence="3" id="KW-0732">Signal</keyword>
<keyword evidence="6" id="KW-1185">Reference proteome</keyword>
<dbReference type="STRING" id="190721.ACS15_0924"/>
<dbReference type="SUPFAM" id="SSF53822">
    <property type="entry name" value="Periplasmic binding protein-like I"/>
    <property type="match status" value="1"/>
</dbReference>
<dbReference type="GeneID" id="61525198"/>
<sequence length="389" mass="41544">MKRRVLLLTAVAGALMTALPAFADEPIKIGLIAPFSGPFADYGKQMEDGIKAYQKLHGTTAGGRQVQIIMKDTTGPVPDVAKRLAQELVVRDKVDFLAGFGLTPEALAVTPIAQQAKKPMVIFNAASSSITTKSDYVTRVSMTLPQISAPIASWALKNGIKQVATVVADYAPGIDAENAFKQTFTAGGGQVVEAVRVPLRNPEFAPFIQRVKDTKPQAVFVFLPAGEQGVAFMKGFRERGLAQAGIKVIATGDLTDDHVLPAMGDSTLGVITSFHYSAAHDSPQNKTFLKAFADANPGAGRPNFMAVAAYDGISAIYDVINKLGGKIDGEKAMAAFKGMKIDSPRGPITIDPATRDVVQTVYIRKVEKVGNELYNVEFDKFADVKDPGK</sequence>
<keyword evidence="2" id="KW-0813">Transport</keyword>
<dbReference type="InterPro" id="IPR028082">
    <property type="entry name" value="Peripla_BP_I"/>
</dbReference>
<dbReference type="PRINTS" id="PR00337">
    <property type="entry name" value="LEUILEVALBP"/>
</dbReference>
<evidence type="ECO:0000256" key="1">
    <source>
        <dbReference type="ARBA" id="ARBA00010062"/>
    </source>
</evidence>
<reference evidence="6" key="1">
    <citation type="submission" date="2016-06" db="EMBL/GenBank/DDBJ databases">
        <authorList>
            <person name="Xu Y."/>
            <person name="Nagy A."/>
            <person name="Yan X."/>
            <person name="Kim S.W."/>
            <person name="Haley B."/>
            <person name="Liu N.T."/>
            <person name="Nou X."/>
        </authorList>
    </citation>
    <scope>NUCLEOTIDE SEQUENCE [LARGE SCALE GENOMIC DNA]</scope>
    <source>
        <strain evidence="6">ATCC 49129</strain>
    </source>
</reference>
<dbReference type="OrthoDB" id="9794229at2"/>
<dbReference type="Pfam" id="PF13458">
    <property type="entry name" value="Peripla_BP_6"/>
    <property type="match status" value="1"/>
</dbReference>
<dbReference type="AlphaFoldDB" id="A0A191ZUD5"/>
<evidence type="ECO:0000313" key="5">
    <source>
        <dbReference type="EMBL" id="ANJ71709.1"/>
    </source>
</evidence>